<name>A0A4U5M4B7_STECR</name>
<keyword evidence="2" id="KW-1185">Reference proteome</keyword>
<gene>
    <name evidence="1" type="ORF">L596_027131</name>
</gene>
<evidence type="ECO:0000313" key="1">
    <source>
        <dbReference type="EMBL" id="TKR63283.1"/>
    </source>
</evidence>
<evidence type="ECO:0000313" key="2">
    <source>
        <dbReference type="Proteomes" id="UP000298663"/>
    </source>
</evidence>
<reference evidence="1 2" key="1">
    <citation type="journal article" date="2015" name="Genome Biol.">
        <title>Comparative genomics of Steinernema reveals deeply conserved gene regulatory networks.</title>
        <authorList>
            <person name="Dillman A.R."/>
            <person name="Macchietto M."/>
            <person name="Porter C.F."/>
            <person name="Rogers A."/>
            <person name="Williams B."/>
            <person name="Antoshechkin I."/>
            <person name="Lee M.M."/>
            <person name="Goodwin Z."/>
            <person name="Lu X."/>
            <person name="Lewis E.E."/>
            <person name="Goodrich-Blair H."/>
            <person name="Stock S.P."/>
            <person name="Adams B.J."/>
            <person name="Sternberg P.W."/>
            <person name="Mortazavi A."/>
        </authorList>
    </citation>
    <scope>NUCLEOTIDE SEQUENCE [LARGE SCALE GENOMIC DNA]</scope>
    <source>
        <strain evidence="1 2">ALL</strain>
    </source>
</reference>
<dbReference type="Proteomes" id="UP000298663">
    <property type="component" value="Unassembled WGS sequence"/>
</dbReference>
<accession>A0A4U5M4B7</accession>
<sequence length="156" mass="17702">MAPHLSHKSKPVSMFSPFFKLFQTDLGIGATADKYLWFPRQRCSGMAEATISLLTQKAPGSDLLFRMSGRRLREPHSTRKPQTSYLGLFLSLIFPLSFSDLFVKPKQMSFCLNSVFCVFLVPDSTSLICDLFDKHVLLSFLQVHFLDRASSLFCSH</sequence>
<dbReference type="AlphaFoldDB" id="A0A4U5M4B7"/>
<proteinExistence type="predicted"/>
<protein>
    <submittedName>
        <fullName evidence="1">Uncharacterized protein</fullName>
    </submittedName>
</protein>
<comment type="caution">
    <text evidence="1">The sequence shown here is derived from an EMBL/GenBank/DDBJ whole genome shotgun (WGS) entry which is preliminary data.</text>
</comment>
<organism evidence="1 2">
    <name type="scientific">Steinernema carpocapsae</name>
    <name type="common">Entomopathogenic nematode</name>
    <dbReference type="NCBI Taxonomy" id="34508"/>
    <lineage>
        <taxon>Eukaryota</taxon>
        <taxon>Metazoa</taxon>
        <taxon>Ecdysozoa</taxon>
        <taxon>Nematoda</taxon>
        <taxon>Chromadorea</taxon>
        <taxon>Rhabditida</taxon>
        <taxon>Tylenchina</taxon>
        <taxon>Panagrolaimomorpha</taxon>
        <taxon>Strongyloidoidea</taxon>
        <taxon>Steinernematidae</taxon>
        <taxon>Steinernema</taxon>
    </lineage>
</organism>
<reference evidence="1 2" key="2">
    <citation type="journal article" date="2019" name="G3 (Bethesda)">
        <title>Hybrid Assembly of the Genome of the Entomopathogenic Nematode Steinernema carpocapsae Identifies the X-Chromosome.</title>
        <authorList>
            <person name="Serra L."/>
            <person name="Macchietto M."/>
            <person name="Macias-Munoz A."/>
            <person name="McGill C.J."/>
            <person name="Rodriguez I.M."/>
            <person name="Rodriguez B."/>
            <person name="Murad R."/>
            <person name="Mortazavi A."/>
        </authorList>
    </citation>
    <scope>NUCLEOTIDE SEQUENCE [LARGE SCALE GENOMIC DNA]</scope>
    <source>
        <strain evidence="1 2">ALL</strain>
    </source>
</reference>
<dbReference type="EMBL" id="AZBU02000010">
    <property type="protein sequence ID" value="TKR63283.1"/>
    <property type="molecule type" value="Genomic_DNA"/>
</dbReference>